<gene>
    <name evidence="1" type="ORF">LJD61_00435</name>
</gene>
<name>A0ABT1NCX2_9FIRM</name>
<protein>
    <recommendedName>
        <fullName evidence="3">Flagellar hook-length control protein FliK</fullName>
    </recommendedName>
</protein>
<evidence type="ECO:0000313" key="1">
    <source>
        <dbReference type="EMBL" id="MCQ1528018.1"/>
    </source>
</evidence>
<organism evidence="1 2">
    <name type="scientific">Lutispora saccharofermentans</name>
    <dbReference type="NCBI Taxonomy" id="3024236"/>
    <lineage>
        <taxon>Bacteria</taxon>
        <taxon>Bacillati</taxon>
        <taxon>Bacillota</taxon>
        <taxon>Clostridia</taxon>
        <taxon>Lutisporales</taxon>
        <taxon>Lutisporaceae</taxon>
        <taxon>Lutispora</taxon>
    </lineage>
</organism>
<comment type="caution">
    <text evidence="1">The sequence shown here is derived from an EMBL/GenBank/DDBJ whole genome shotgun (WGS) entry which is preliminary data.</text>
</comment>
<accession>A0ABT1NCX2</accession>
<evidence type="ECO:0000313" key="2">
    <source>
        <dbReference type="Proteomes" id="UP001651880"/>
    </source>
</evidence>
<keyword evidence="2" id="KW-1185">Reference proteome</keyword>
<evidence type="ECO:0008006" key="3">
    <source>
        <dbReference type="Google" id="ProtNLM"/>
    </source>
</evidence>
<reference evidence="1 2" key="1">
    <citation type="submission" date="2021-10" db="EMBL/GenBank/DDBJ databases">
        <title>Lutispora strain m25 sp. nov., a thermophilic, non-spore-forming bacterium isolated from a lab-scale methanogenic bioreactor digesting anaerobic sludge.</title>
        <authorList>
            <person name="El Houari A."/>
            <person name="Mcdonald J."/>
        </authorList>
    </citation>
    <scope>NUCLEOTIDE SEQUENCE [LARGE SCALE GENOMIC DNA]</scope>
    <source>
        <strain evidence="2">m25</strain>
    </source>
</reference>
<sequence>MRITSIYNDIQSQSGERFARSLKIGDVIKGRVVGTGEGRIMLKISAEQTINAVVLADMPIEKDAIIEIIINKVTDDKIYAQVIEQSCCEETSKNEVLNILKSIGVADTELNTDVFKALIAHRQPVNKEVIEYVNFIIKTAELYKRNDIKDILNLIFAEKDILNTPVYKLVDLTPSLDTSSVIVADGLEKDFTQGPMEDIIKAISENSELDETCLIKLEQLVSVAMKTADSIKKTDIGLLVSMLSKNIEITAENLYIYNEINSKREVISEYIGKVLKHLMDSEDPKAQLILTKLNEVFLKPEELDENNVKPEFKKLLNLLIQLESSIGDDDKNNYEIRDALMNLRNFVNIIKSINSNMNYIHIPIIVNNKQTDVKIFIYERGKRNKKIDVSNTSIAICLSTDNIGYVEGYIEIRDKNINVIFKLDNKSASDTINNHKEVLIDALRSKGYSISIHAVEKKDEPIGLAHVEEILNPKEVPRYSIDVRV</sequence>
<dbReference type="EMBL" id="JAJEKE010000001">
    <property type="protein sequence ID" value="MCQ1528018.1"/>
    <property type="molecule type" value="Genomic_DNA"/>
</dbReference>
<dbReference type="RefSeq" id="WP_255225530.1">
    <property type="nucleotide sequence ID" value="NZ_JAJEKE010000001.1"/>
</dbReference>
<dbReference type="Proteomes" id="UP001651880">
    <property type="component" value="Unassembled WGS sequence"/>
</dbReference>
<proteinExistence type="predicted"/>